<dbReference type="SUPFAM" id="SSF51735">
    <property type="entry name" value="NAD(P)-binding Rossmann-fold domains"/>
    <property type="match status" value="1"/>
</dbReference>
<sequence length="377" mass="40936">MFRLIEHRLDACSTESTEWMTTMTTRVLVTGATGFVAGHCIAELLEHGYAVRATVRDLAAHTKRAHLTELARRTGGDLEFVAASLDDDTGWAAAVTGCDTVLHVASPFPATPPEDERDLIEPAVQGTLRVLRAAAAAGVRRVVLTSSVAAVAYGHDVDEVRSEADWSVLDRIPAYQKSKTLAERAAWDFIESLPTTTDLELVAVNPGMILGPLLEARTSTSHEPIRRLLARDVPGSVKTGWTPVDVRDLAVAHRLAMEVPEAAGNRYICATDPIWMGELARVLARDYAAEGFRVPTRVLPNWLVRLVAVFDKGVRLTVPVLGRTEHVSADKARRELGWTMRPIEDTIRDTADSLIAFGIVTAPGRPATSSRAAVGTR</sequence>
<feature type="domain" description="NAD-dependent epimerase/dehydratase" evidence="3">
    <location>
        <begin position="27"/>
        <end position="264"/>
    </location>
</feature>
<name>A0A4R1FLT9_9NOCA</name>
<dbReference type="Gene3D" id="3.40.50.720">
    <property type="entry name" value="NAD(P)-binding Rossmann-like Domain"/>
    <property type="match status" value="1"/>
</dbReference>
<keyword evidence="1" id="KW-0560">Oxidoreductase</keyword>
<accession>A0A4R1FLT9</accession>
<comment type="caution">
    <text evidence="4">The sequence shown here is derived from an EMBL/GenBank/DDBJ whole genome shotgun (WGS) entry which is preliminary data.</text>
</comment>
<evidence type="ECO:0000313" key="4">
    <source>
        <dbReference type="EMBL" id="TCJ95523.1"/>
    </source>
</evidence>
<dbReference type="PANTHER" id="PTHR10366">
    <property type="entry name" value="NAD DEPENDENT EPIMERASE/DEHYDRATASE"/>
    <property type="match status" value="1"/>
</dbReference>
<proteinExistence type="inferred from homology"/>
<dbReference type="STRING" id="1210063.GCA_001612665_04092"/>
<gene>
    <name evidence="4" type="ORF">DFR71_4438</name>
</gene>
<dbReference type="EMBL" id="SMFR01000003">
    <property type="protein sequence ID" value="TCJ95523.1"/>
    <property type="molecule type" value="Genomic_DNA"/>
</dbReference>
<evidence type="ECO:0000259" key="3">
    <source>
        <dbReference type="Pfam" id="PF01370"/>
    </source>
</evidence>
<dbReference type="PANTHER" id="PTHR10366:SF564">
    <property type="entry name" value="STEROL-4-ALPHA-CARBOXYLATE 3-DEHYDROGENASE, DECARBOXYLATING"/>
    <property type="match status" value="1"/>
</dbReference>
<dbReference type="Proteomes" id="UP000294856">
    <property type="component" value="Unassembled WGS sequence"/>
</dbReference>
<evidence type="ECO:0000256" key="1">
    <source>
        <dbReference type="ARBA" id="ARBA00023002"/>
    </source>
</evidence>
<keyword evidence="5" id="KW-1185">Reference proteome</keyword>
<evidence type="ECO:0000313" key="5">
    <source>
        <dbReference type="Proteomes" id="UP000294856"/>
    </source>
</evidence>
<dbReference type="FunFam" id="3.40.50.720:FF:000336">
    <property type="entry name" value="Aldehyde reductase"/>
    <property type="match status" value="1"/>
</dbReference>
<organism evidence="4 5">
    <name type="scientific">Nocardia alba</name>
    <dbReference type="NCBI Taxonomy" id="225051"/>
    <lineage>
        <taxon>Bacteria</taxon>
        <taxon>Bacillati</taxon>
        <taxon>Actinomycetota</taxon>
        <taxon>Actinomycetes</taxon>
        <taxon>Mycobacteriales</taxon>
        <taxon>Nocardiaceae</taxon>
        <taxon>Nocardia</taxon>
    </lineage>
</organism>
<dbReference type="AlphaFoldDB" id="A0A4R1FLT9"/>
<dbReference type="Pfam" id="PF01370">
    <property type="entry name" value="Epimerase"/>
    <property type="match status" value="1"/>
</dbReference>
<protein>
    <submittedName>
        <fullName evidence="4">Nucleoside-diphosphate-sugar epimerase</fullName>
    </submittedName>
</protein>
<dbReference type="InterPro" id="IPR050425">
    <property type="entry name" value="NAD(P)_dehydrat-like"/>
</dbReference>
<dbReference type="InterPro" id="IPR036291">
    <property type="entry name" value="NAD(P)-bd_dom_sf"/>
</dbReference>
<reference evidence="4 5" key="1">
    <citation type="submission" date="2019-03" db="EMBL/GenBank/DDBJ databases">
        <title>Genomic Encyclopedia of Type Strains, Phase IV (KMG-IV): sequencing the most valuable type-strain genomes for metagenomic binning, comparative biology and taxonomic classification.</title>
        <authorList>
            <person name="Goeker M."/>
        </authorList>
    </citation>
    <scope>NUCLEOTIDE SEQUENCE [LARGE SCALE GENOMIC DNA]</scope>
    <source>
        <strain evidence="4 5">DSM 44684</strain>
    </source>
</reference>
<dbReference type="InterPro" id="IPR001509">
    <property type="entry name" value="Epimerase_deHydtase"/>
</dbReference>
<comment type="similarity">
    <text evidence="2">Belongs to the NAD(P)-dependent epimerase/dehydratase family. Dihydroflavonol-4-reductase subfamily.</text>
</comment>
<dbReference type="GO" id="GO:0016616">
    <property type="term" value="F:oxidoreductase activity, acting on the CH-OH group of donors, NAD or NADP as acceptor"/>
    <property type="evidence" value="ECO:0007669"/>
    <property type="project" value="TreeGrafter"/>
</dbReference>
<evidence type="ECO:0000256" key="2">
    <source>
        <dbReference type="ARBA" id="ARBA00023445"/>
    </source>
</evidence>